<gene>
    <name evidence="1" type="ORF">TIFTF001_055952</name>
</gene>
<evidence type="ECO:0000313" key="1">
    <source>
        <dbReference type="EMBL" id="GMN71584.1"/>
    </source>
</evidence>
<dbReference type="Proteomes" id="UP001187192">
    <property type="component" value="Unassembled WGS sequence"/>
</dbReference>
<organism evidence="1 2">
    <name type="scientific">Ficus carica</name>
    <name type="common">Common fig</name>
    <dbReference type="NCBI Taxonomy" id="3494"/>
    <lineage>
        <taxon>Eukaryota</taxon>
        <taxon>Viridiplantae</taxon>
        <taxon>Streptophyta</taxon>
        <taxon>Embryophyta</taxon>
        <taxon>Tracheophyta</taxon>
        <taxon>Spermatophyta</taxon>
        <taxon>Magnoliopsida</taxon>
        <taxon>eudicotyledons</taxon>
        <taxon>Gunneridae</taxon>
        <taxon>Pentapetalae</taxon>
        <taxon>rosids</taxon>
        <taxon>fabids</taxon>
        <taxon>Rosales</taxon>
        <taxon>Moraceae</taxon>
        <taxon>Ficeae</taxon>
        <taxon>Ficus</taxon>
    </lineage>
</organism>
<reference evidence="1" key="1">
    <citation type="submission" date="2023-07" db="EMBL/GenBank/DDBJ databases">
        <title>draft genome sequence of fig (Ficus carica).</title>
        <authorList>
            <person name="Takahashi T."/>
            <person name="Nishimura K."/>
        </authorList>
    </citation>
    <scope>NUCLEOTIDE SEQUENCE</scope>
</reference>
<protein>
    <submittedName>
        <fullName evidence="1">Uncharacterized protein</fullName>
    </submittedName>
</protein>
<comment type="caution">
    <text evidence="1">The sequence shown here is derived from an EMBL/GenBank/DDBJ whole genome shotgun (WGS) entry which is preliminary data.</text>
</comment>
<evidence type="ECO:0000313" key="2">
    <source>
        <dbReference type="Proteomes" id="UP001187192"/>
    </source>
</evidence>
<dbReference type="EMBL" id="BTGU01019126">
    <property type="protein sequence ID" value="GMN71584.1"/>
    <property type="molecule type" value="Genomic_DNA"/>
</dbReference>
<dbReference type="AlphaFoldDB" id="A0AA88JET3"/>
<keyword evidence="2" id="KW-1185">Reference proteome</keyword>
<sequence length="70" mass="7134">MAPAAIPSVVGLSGGGWSVAPPSITCKREAPRNDGDTGVVSVVDTPMLKSVGELMSEGRGRALAMKNDHT</sequence>
<accession>A0AA88JET3</accession>
<proteinExistence type="predicted"/>
<name>A0AA88JET3_FICCA</name>